<gene>
    <name evidence="5" type="primary">LOC115230744</name>
</gene>
<evidence type="ECO:0000313" key="5">
    <source>
        <dbReference type="RefSeq" id="XP_029656740.1"/>
    </source>
</evidence>
<dbReference type="KEGG" id="osn:115230744"/>
<evidence type="ECO:0000256" key="1">
    <source>
        <dbReference type="ARBA" id="ARBA00022723"/>
    </source>
</evidence>
<dbReference type="InterPro" id="IPR017907">
    <property type="entry name" value="Znf_RING_CS"/>
</dbReference>
<keyword evidence="2" id="KW-0863">Zinc-finger</keyword>
<sequence length="265" mass="29621">LEVSANLCSLGICEHLVCRQCLDKGINGNCPICRLPFDAKDVKDQLLVCNLVDLCKQLGEIVYNPTAVSSDDDDDNNTKTREDTIYSLSSRSTSNKSEVIKPISIKSSETSALSLFAHELDKQSQEAIFNQTPENLPPKKLRSLERKNISKVAKTSFLPNKKPCITKYKSKSSLKHLNLLNVSDSSLRCSFSRFSNKGRKRSAPALVNLASPEPKWKSPQTKKTRSPAIMKKNAKGETPLHVAVIKVFEIVEQLMNKVCVHQHKW</sequence>
<dbReference type="AlphaFoldDB" id="A0A6P7U394"/>
<accession>A0A6P7U394</accession>
<dbReference type="SUPFAM" id="SSF57850">
    <property type="entry name" value="RING/U-box"/>
    <property type="match status" value="1"/>
</dbReference>
<evidence type="ECO:0000256" key="3">
    <source>
        <dbReference type="ARBA" id="ARBA00022833"/>
    </source>
</evidence>
<protein>
    <submittedName>
        <fullName evidence="5">BRCA1-associated RING domain protein 1-like</fullName>
    </submittedName>
</protein>
<keyword evidence="4" id="KW-1185">Reference proteome</keyword>
<feature type="non-terminal residue" evidence="5">
    <location>
        <position position="1"/>
    </location>
</feature>
<dbReference type="InterPro" id="IPR013083">
    <property type="entry name" value="Znf_RING/FYVE/PHD"/>
</dbReference>
<dbReference type="Gene3D" id="3.30.40.10">
    <property type="entry name" value="Zinc/RING finger domain, C3HC4 (zinc finger)"/>
    <property type="match status" value="1"/>
</dbReference>
<dbReference type="GO" id="GO:0008270">
    <property type="term" value="F:zinc ion binding"/>
    <property type="evidence" value="ECO:0007669"/>
    <property type="project" value="UniProtKB-KW"/>
</dbReference>
<dbReference type="RefSeq" id="XP_029656740.1">
    <property type="nucleotide sequence ID" value="XM_029800880.1"/>
</dbReference>
<evidence type="ECO:0000256" key="2">
    <source>
        <dbReference type="ARBA" id="ARBA00022771"/>
    </source>
</evidence>
<organism evidence="4 5">
    <name type="scientific">Octopus sinensis</name>
    <name type="common">East Asian common octopus</name>
    <dbReference type="NCBI Taxonomy" id="2607531"/>
    <lineage>
        <taxon>Eukaryota</taxon>
        <taxon>Metazoa</taxon>
        <taxon>Spiralia</taxon>
        <taxon>Lophotrochozoa</taxon>
        <taxon>Mollusca</taxon>
        <taxon>Cephalopoda</taxon>
        <taxon>Coleoidea</taxon>
        <taxon>Octopodiformes</taxon>
        <taxon>Octopoda</taxon>
        <taxon>Incirrata</taxon>
        <taxon>Octopodidae</taxon>
        <taxon>Octopus</taxon>
    </lineage>
</organism>
<dbReference type="PROSITE" id="PS00518">
    <property type="entry name" value="ZF_RING_1"/>
    <property type="match status" value="1"/>
</dbReference>
<keyword evidence="1" id="KW-0479">Metal-binding</keyword>
<evidence type="ECO:0000313" key="4">
    <source>
        <dbReference type="Proteomes" id="UP000515154"/>
    </source>
</evidence>
<dbReference type="Proteomes" id="UP000515154">
    <property type="component" value="Unplaced"/>
</dbReference>
<reference evidence="5" key="1">
    <citation type="submission" date="2025-08" db="UniProtKB">
        <authorList>
            <consortium name="RefSeq"/>
        </authorList>
    </citation>
    <scope>IDENTIFICATION</scope>
</reference>
<proteinExistence type="predicted"/>
<name>A0A6P7U394_9MOLL</name>
<keyword evidence="3" id="KW-0862">Zinc</keyword>